<sequence>MSSEDDLDLDGTGADWVLSNIGGRIRDFRRHRRLTLAQLAEQSGYSEGYISAVETSATVPSISALSTLSAVLRVDVSELFPREVEAEVTVHRASGPNHLRLSESATESYSLLSSRLNNPSYTALRHEFTSIDSSATYRYLGERFCLVLDGEVTLSFEGTSFTMGPGDSLHYASQPQHSLSMHPDAERVELLWLVTPALVR</sequence>
<feature type="domain" description="HTH cro/C1-type" evidence="2">
    <location>
        <begin position="25"/>
        <end position="79"/>
    </location>
</feature>
<dbReference type="PANTHER" id="PTHR46797:SF1">
    <property type="entry name" value="METHYLPHOSPHONATE SYNTHASE"/>
    <property type="match status" value="1"/>
</dbReference>
<dbReference type="GO" id="GO:0003700">
    <property type="term" value="F:DNA-binding transcription factor activity"/>
    <property type="evidence" value="ECO:0007669"/>
    <property type="project" value="TreeGrafter"/>
</dbReference>
<dbReference type="GO" id="GO:0005829">
    <property type="term" value="C:cytosol"/>
    <property type="evidence" value="ECO:0007669"/>
    <property type="project" value="TreeGrafter"/>
</dbReference>
<keyword evidence="4" id="KW-1185">Reference proteome</keyword>
<protein>
    <submittedName>
        <fullName evidence="3">Transcriptional regulator</fullName>
    </submittedName>
</protein>
<evidence type="ECO:0000313" key="4">
    <source>
        <dbReference type="Proteomes" id="UP000195787"/>
    </source>
</evidence>
<dbReference type="PANTHER" id="PTHR46797">
    <property type="entry name" value="HTH-TYPE TRANSCRIPTIONAL REGULATOR"/>
    <property type="match status" value="1"/>
</dbReference>
<dbReference type="Proteomes" id="UP000195787">
    <property type="component" value="Unassembled WGS sequence"/>
</dbReference>
<evidence type="ECO:0000313" key="3">
    <source>
        <dbReference type="EMBL" id="SJM69170.1"/>
    </source>
</evidence>
<dbReference type="Pfam" id="PF13560">
    <property type="entry name" value="HTH_31"/>
    <property type="match status" value="1"/>
</dbReference>
<evidence type="ECO:0000256" key="1">
    <source>
        <dbReference type="ARBA" id="ARBA00023125"/>
    </source>
</evidence>
<proteinExistence type="predicted"/>
<dbReference type="PROSITE" id="PS50943">
    <property type="entry name" value="HTH_CROC1"/>
    <property type="match status" value="1"/>
</dbReference>
<dbReference type="SMART" id="SM00530">
    <property type="entry name" value="HTH_XRE"/>
    <property type="match status" value="1"/>
</dbReference>
<name>A0A1R4GLW4_9MICO</name>
<dbReference type="CDD" id="cd00093">
    <property type="entry name" value="HTH_XRE"/>
    <property type="match status" value="1"/>
</dbReference>
<evidence type="ECO:0000259" key="2">
    <source>
        <dbReference type="PROSITE" id="PS50943"/>
    </source>
</evidence>
<dbReference type="EMBL" id="FUHU01000046">
    <property type="protein sequence ID" value="SJM69170.1"/>
    <property type="molecule type" value="Genomic_DNA"/>
</dbReference>
<dbReference type="InterPro" id="IPR014710">
    <property type="entry name" value="RmlC-like_jellyroll"/>
</dbReference>
<accession>A0A1R4GLW4</accession>
<dbReference type="RefSeq" id="WP_159457001.1">
    <property type="nucleotide sequence ID" value="NZ_FUHU01000046.1"/>
</dbReference>
<dbReference type="InterPro" id="IPR050807">
    <property type="entry name" value="TransReg_Diox_bact_type"/>
</dbReference>
<dbReference type="InterPro" id="IPR010982">
    <property type="entry name" value="Lambda_DNA-bd_dom_sf"/>
</dbReference>
<dbReference type="Gene3D" id="1.10.260.40">
    <property type="entry name" value="lambda repressor-like DNA-binding domains"/>
    <property type="match status" value="1"/>
</dbReference>
<dbReference type="AlphaFoldDB" id="A0A1R4GLW4"/>
<reference evidence="3 4" key="1">
    <citation type="submission" date="2017-02" db="EMBL/GenBank/DDBJ databases">
        <authorList>
            <person name="Peterson S.W."/>
        </authorList>
    </citation>
    <scope>NUCLEOTIDE SEQUENCE [LARGE SCALE GENOMIC DNA]</scope>
    <source>
        <strain evidence="3 4">LMG 22410</strain>
    </source>
</reference>
<dbReference type="CDD" id="cd02209">
    <property type="entry name" value="cupin_XRE_C"/>
    <property type="match status" value="1"/>
</dbReference>
<dbReference type="SUPFAM" id="SSF47413">
    <property type="entry name" value="lambda repressor-like DNA-binding domains"/>
    <property type="match status" value="1"/>
</dbReference>
<dbReference type="SUPFAM" id="SSF51182">
    <property type="entry name" value="RmlC-like cupins"/>
    <property type="match status" value="1"/>
</dbReference>
<dbReference type="GO" id="GO:0003677">
    <property type="term" value="F:DNA binding"/>
    <property type="evidence" value="ECO:0007669"/>
    <property type="project" value="UniProtKB-KW"/>
</dbReference>
<organism evidence="3 4">
    <name type="scientific">Agrococcus casei LMG 22410</name>
    <dbReference type="NCBI Taxonomy" id="1255656"/>
    <lineage>
        <taxon>Bacteria</taxon>
        <taxon>Bacillati</taxon>
        <taxon>Actinomycetota</taxon>
        <taxon>Actinomycetes</taxon>
        <taxon>Micrococcales</taxon>
        <taxon>Microbacteriaceae</taxon>
        <taxon>Agrococcus</taxon>
    </lineage>
</organism>
<dbReference type="InterPro" id="IPR001387">
    <property type="entry name" value="Cro/C1-type_HTH"/>
</dbReference>
<gene>
    <name evidence="3" type="ORF">CZ674_13085</name>
</gene>
<dbReference type="Gene3D" id="2.60.120.10">
    <property type="entry name" value="Jelly Rolls"/>
    <property type="match status" value="1"/>
</dbReference>
<dbReference type="GeneID" id="303174145"/>
<dbReference type="InterPro" id="IPR011051">
    <property type="entry name" value="RmlC_Cupin_sf"/>
</dbReference>
<keyword evidence="1" id="KW-0238">DNA-binding</keyword>
<dbReference type="OrthoDB" id="5114244at2"/>